<keyword evidence="6 9" id="KW-0378">Hydrolase</keyword>
<organism evidence="11 12">
    <name type="scientific">Qipengyuania oceanensis</name>
    <dbReference type="NCBI Taxonomy" id="1463597"/>
    <lineage>
        <taxon>Bacteria</taxon>
        <taxon>Pseudomonadati</taxon>
        <taxon>Pseudomonadota</taxon>
        <taxon>Alphaproteobacteria</taxon>
        <taxon>Sphingomonadales</taxon>
        <taxon>Erythrobacteraceae</taxon>
        <taxon>Qipengyuania</taxon>
    </lineage>
</organism>
<dbReference type="HAMAP" id="MF_00161">
    <property type="entry name" value="LspA"/>
    <property type="match status" value="1"/>
</dbReference>
<keyword evidence="3 9" id="KW-0645">Protease</keyword>
<feature type="active site" evidence="9">
    <location>
        <position position="142"/>
    </location>
</feature>
<name>A0A844YG74_9SPHN</name>
<evidence type="ECO:0000256" key="1">
    <source>
        <dbReference type="ARBA" id="ARBA00006139"/>
    </source>
</evidence>
<keyword evidence="4 9" id="KW-0812">Transmembrane</keyword>
<proteinExistence type="inferred from homology"/>
<evidence type="ECO:0000313" key="12">
    <source>
        <dbReference type="Proteomes" id="UP000445582"/>
    </source>
</evidence>
<evidence type="ECO:0000256" key="9">
    <source>
        <dbReference type="HAMAP-Rule" id="MF_00161"/>
    </source>
</evidence>
<evidence type="ECO:0000256" key="6">
    <source>
        <dbReference type="ARBA" id="ARBA00022801"/>
    </source>
</evidence>
<keyword evidence="8 9" id="KW-0472">Membrane</keyword>
<keyword evidence="2 9" id="KW-1003">Cell membrane</keyword>
<dbReference type="GO" id="GO:0006508">
    <property type="term" value="P:proteolysis"/>
    <property type="evidence" value="ECO:0007669"/>
    <property type="project" value="UniProtKB-KW"/>
</dbReference>
<evidence type="ECO:0000256" key="4">
    <source>
        <dbReference type="ARBA" id="ARBA00022692"/>
    </source>
</evidence>
<dbReference type="UniPathway" id="UPA00665"/>
<dbReference type="NCBIfam" id="TIGR00077">
    <property type="entry name" value="lspA"/>
    <property type="match status" value="1"/>
</dbReference>
<comment type="caution">
    <text evidence="11">The sequence shown here is derived from an EMBL/GenBank/DDBJ whole genome shotgun (WGS) entry which is preliminary data.</text>
</comment>
<comment type="subcellular location">
    <subcellularLocation>
        <location evidence="9">Cell membrane</location>
        <topology evidence="9">Multi-pass membrane protein</topology>
    </subcellularLocation>
</comment>
<gene>
    <name evidence="9 11" type="primary">lspA</name>
    <name evidence="11" type="ORF">GRI48_09020</name>
</gene>
<dbReference type="Proteomes" id="UP000445582">
    <property type="component" value="Unassembled WGS sequence"/>
</dbReference>
<feature type="transmembrane region" description="Helical" evidence="9">
    <location>
        <begin position="70"/>
        <end position="88"/>
    </location>
</feature>
<dbReference type="OrthoDB" id="9810259at2"/>
<dbReference type="AlphaFoldDB" id="A0A844YG74"/>
<keyword evidence="7 9" id="KW-1133">Transmembrane helix</keyword>
<evidence type="ECO:0000256" key="8">
    <source>
        <dbReference type="ARBA" id="ARBA00023136"/>
    </source>
</evidence>
<accession>A0A844YG74</accession>
<protein>
    <recommendedName>
        <fullName evidence="9">Lipoprotein signal peptidase</fullName>
        <ecNumber evidence="9">3.4.23.36</ecNumber>
    </recommendedName>
    <alternativeName>
        <fullName evidence="9">Prolipoprotein signal peptidase</fullName>
    </alternativeName>
    <alternativeName>
        <fullName evidence="9">Signal peptidase II</fullName>
        <shortName evidence="9">SPase II</shortName>
    </alternativeName>
</protein>
<dbReference type="InterPro" id="IPR001872">
    <property type="entry name" value="Peptidase_A8"/>
</dbReference>
<evidence type="ECO:0000256" key="3">
    <source>
        <dbReference type="ARBA" id="ARBA00022670"/>
    </source>
</evidence>
<comment type="function">
    <text evidence="9">This protein specifically catalyzes the removal of signal peptides from prolipoproteins.</text>
</comment>
<comment type="catalytic activity">
    <reaction evidence="9">
        <text>Release of signal peptides from bacterial membrane prolipoproteins. Hydrolyzes -Xaa-Yaa-Zaa-|-(S,diacylglyceryl)Cys-, in which Xaa is hydrophobic (preferably Leu), and Yaa (Ala or Ser) and Zaa (Gly or Ala) have small, neutral side chains.</text>
        <dbReference type="EC" id="3.4.23.36"/>
    </reaction>
</comment>
<sequence>MSPLARNRVIGFGLALTVFAVDQWVKRWVTGTLGIDRIGDYREILPFFDLRFTQNFGISLGMFQATSTEMTMALIAITGLIALVVTVWMVRERSLVDIIGLALILGGAIGNIRDRYLFGYVVDYADLHFGEFRPFMIFNIADAAITFGVIIILVRSFLVGDKDADKSTEPAPGAAESHNA</sequence>
<dbReference type="RefSeq" id="WP_160674310.1">
    <property type="nucleotide sequence ID" value="NZ_WTYN01000001.1"/>
</dbReference>
<dbReference type="Pfam" id="PF01252">
    <property type="entry name" value="Peptidase_A8"/>
    <property type="match status" value="1"/>
</dbReference>
<dbReference type="PANTHER" id="PTHR33695:SF1">
    <property type="entry name" value="LIPOPROTEIN SIGNAL PEPTIDASE"/>
    <property type="match status" value="1"/>
</dbReference>
<evidence type="ECO:0000313" key="11">
    <source>
        <dbReference type="EMBL" id="MXO63151.1"/>
    </source>
</evidence>
<evidence type="ECO:0000256" key="2">
    <source>
        <dbReference type="ARBA" id="ARBA00022475"/>
    </source>
</evidence>
<comment type="similarity">
    <text evidence="1 9 10">Belongs to the peptidase A8 family.</text>
</comment>
<dbReference type="EMBL" id="WTYN01000001">
    <property type="protein sequence ID" value="MXO63151.1"/>
    <property type="molecule type" value="Genomic_DNA"/>
</dbReference>
<evidence type="ECO:0000256" key="5">
    <source>
        <dbReference type="ARBA" id="ARBA00022750"/>
    </source>
</evidence>
<dbReference type="EC" id="3.4.23.36" evidence="9"/>
<dbReference type="PRINTS" id="PR00781">
    <property type="entry name" value="LIPOSIGPTASE"/>
</dbReference>
<dbReference type="GO" id="GO:0004190">
    <property type="term" value="F:aspartic-type endopeptidase activity"/>
    <property type="evidence" value="ECO:0007669"/>
    <property type="project" value="UniProtKB-UniRule"/>
</dbReference>
<feature type="transmembrane region" description="Helical" evidence="9">
    <location>
        <begin position="132"/>
        <end position="154"/>
    </location>
</feature>
<evidence type="ECO:0000256" key="10">
    <source>
        <dbReference type="RuleBase" id="RU004181"/>
    </source>
</evidence>
<keyword evidence="5 9" id="KW-0064">Aspartyl protease</keyword>
<dbReference type="GO" id="GO:0005886">
    <property type="term" value="C:plasma membrane"/>
    <property type="evidence" value="ECO:0007669"/>
    <property type="project" value="UniProtKB-SubCell"/>
</dbReference>
<reference evidence="11 12" key="1">
    <citation type="submission" date="2019-12" db="EMBL/GenBank/DDBJ databases">
        <title>Genomic-based taxomic classification of the family Erythrobacteraceae.</title>
        <authorList>
            <person name="Xu L."/>
        </authorList>
    </citation>
    <scope>NUCLEOTIDE SEQUENCE [LARGE SCALE GENOMIC DNA]</scope>
    <source>
        <strain evidence="11 12">MCCC 1A09965</strain>
    </source>
</reference>
<comment type="caution">
    <text evidence="9">Lacks conserved residue(s) required for the propagation of feature annotation.</text>
</comment>
<feature type="transmembrane region" description="Helical" evidence="9">
    <location>
        <begin position="95"/>
        <end position="112"/>
    </location>
</feature>
<keyword evidence="12" id="KW-1185">Reference proteome</keyword>
<feature type="active site" evidence="9">
    <location>
        <position position="123"/>
    </location>
</feature>
<dbReference type="PANTHER" id="PTHR33695">
    <property type="entry name" value="LIPOPROTEIN SIGNAL PEPTIDASE"/>
    <property type="match status" value="1"/>
</dbReference>
<comment type="pathway">
    <text evidence="9">Protein modification; lipoprotein biosynthesis (signal peptide cleavage).</text>
</comment>
<evidence type="ECO:0000256" key="7">
    <source>
        <dbReference type="ARBA" id="ARBA00022989"/>
    </source>
</evidence>